<evidence type="ECO:0000313" key="3">
    <source>
        <dbReference type="Proteomes" id="UP000034799"/>
    </source>
</evidence>
<organism evidence="2 3">
    <name type="scientific">candidate division WS6 bacterium GW2011_GWF2_39_15</name>
    <dbReference type="NCBI Taxonomy" id="1619100"/>
    <lineage>
        <taxon>Bacteria</taxon>
        <taxon>Candidatus Dojkabacteria</taxon>
    </lineage>
</organism>
<protein>
    <recommendedName>
        <fullName evidence="1">Phosphoesterase HXTX domain-containing protein</fullName>
    </recommendedName>
</protein>
<comment type="caution">
    <text evidence="2">The sequence shown here is derived from an EMBL/GenBank/DDBJ whole genome shotgun (WGS) entry which is preliminary data.</text>
</comment>
<dbReference type="AlphaFoldDB" id="A0A0G0Q5M3"/>
<dbReference type="Proteomes" id="UP000034799">
    <property type="component" value="Unassembled WGS sequence"/>
</dbReference>
<evidence type="ECO:0000259" key="1">
    <source>
        <dbReference type="Pfam" id="PF02834"/>
    </source>
</evidence>
<dbReference type="Pfam" id="PF02834">
    <property type="entry name" value="LigT_PEase"/>
    <property type="match status" value="1"/>
</dbReference>
<dbReference type="Gene3D" id="3.90.1140.10">
    <property type="entry name" value="Cyclic phosphodiesterase"/>
    <property type="match status" value="1"/>
</dbReference>
<dbReference type="EMBL" id="LBWK01000002">
    <property type="protein sequence ID" value="KKR05710.1"/>
    <property type="molecule type" value="Genomic_DNA"/>
</dbReference>
<dbReference type="InterPro" id="IPR014051">
    <property type="entry name" value="Phosphoesterase_HXTX"/>
</dbReference>
<sequence length="187" mass="21595">MGFFLGFIPNEQSNYEVRKVVGNLGRVFDGQNVNVRWVKPETYHITLVYLGERLGIIKKMLLDLKLKKIVLKKFSVRLDKANLGIQRSYKELVYLSLLSGGDEIRDMLYQLGLYGIRTKDYEIFIPHVTLGRVNKVVSDEEYKNLSLDVRNVNKDLKVNDIRFDVKEIHLIESSEGSISVIKSYPLV</sequence>
<evidence type="ECO:0000313" key="2">
    <source>
        <dbReference type="EMBL" id="KKR05710.1"/>
    </source>
</evidence>
<gene>
    <name evidence="2" type="ORF">UT34_C0002G0217</name>
</gene>
<feature type="domain" description="Phosphoesterase HXTX" evidence="1">
    <location>
        <begin position="32"/>
        <end position="82"/>
    </location>
</feature>
<name>A0A0G0Q5M3_9BACT</name>
<accession>A0A0G0Q5M3</accession>
<proteinExistence type="predicted"/>
<dbReference type="InterPro" id="IPR009097">
    <property type="entry name" value="Cyclic_Pdiesterase"/>
</dbReference>
<dbReference type="STRING" id="1619100.UT34_C0002G0217"/>
<dbReference type="SUPFAM" id="SSF55144">
    <property type="entry name" value="LigT-like"/>
    <property type="match status" value="1"/>
</dbReference>
<reference evidence="2 3" key="1">
    <citation type="journal article" date="2015" name="Nature">
        <title>rRNA introns, odd ribosomes, and small enigmatic genomes across a large radiation of phyla.</title>
        <authorList>
            <person name="Brown C.T."/>
            <person name="Hug L.A."/>
            <person name="Thomas B.C."/>
            <person name="Sharon I."/>
            <person name="Castelle C.J."/>
            <person name="Singh A."/>
            <person name="Wilkins M.J."/>
            <person name="Williams K.H."/>
            <person name="Banfield J.F."/>
        </authorList>
    </citation>
    <scope>NUCLEOTIDE SEQUENCE [LARGE SCALE GENOMIC DNA]</scope>
</reference>